<reference evidence="3 4" key="1">
    <citation type="submission" date="2020-08" db="EMBL/GenBank/DDBJ databases">
        <title>Sequencing the genomes of 1000 actinobacteria strains.</title>
        <authorList>
            <person name="Klenk H.-P."/>
        </authorList>
    </citation>
    <scope>NUCLEOTIDE SEQUENCE [LARGE SCALE GENOMIC DNA]</scope>
    <source>
        <strain evidence="3 4">DSM 20419</strain>
    </source>
</reference>
<name>A0A7W4YEW5_9MICO</name>
<feature type="domain" description="DUF418" evidence="2">
    <location>
        <begin position="208"/>
        <end position="355"/>
    </location>
</feature>
<organism evidence="3 4">
    <name type="scientific">Pseudoclavibacter helvolus</name>
    <dbReference type="NCBI Taxonomy" id="255205"/>
    <lineage>
        <taxon>Bacteria</taxon>
        <taxon>Bacillati</taxon>
        <taxon>Actinomycetota</taxon>
        <taxon>Actinomycetes</taxon>
        <taxon>Micrococcales</taxon>
        <taxon>Microbacteriaceae</taxon>
        <taxon>Pseudoclavibacter</taxon>
    </lineage>
</organism>
<feature type="transmembrane region" description="Helical" evidence="1">
    <location>
        <begin position="50"/>
        <end position="72"/>
    </location>
</feature>
<feature type="transmembrane region" description="Helical" evidence="1">
    <location>
        <begin position="125"/>
        <end position="144"/>
    </location>
</feature>
<feature type="transmembrane region" description="Helical" evidence="1">
    <location>
        <begin position="174"/>
        <end position="198"/>
    </location>
</feature>
<feature type="transmembrane region" description="Helical" evidence="1">
    <location>
        <begin position="249"/>
        <end position="270"/>
    </location>
</feature>
<evidence type="ECO:0000259" key="2">
    <source>
        <dbReference type="Pfam" id="PF04235"/>
    </source>
</evidence>
<dbReference type="RefSeq" id="WP_183624865.1">
    <property type="nucleotide sequence ID" value="NZ_JACHWJ010000003.1"/>
</dbReference>
<keyword evidence="1" id="KW-0472">Membrane</keyword>
<dbReference type="PANTHER" id="PTHR30590">
    <property type="entry name" value="INNER MEMBRANE PROTEIN"/>
    <property type="match status" value="1"/>
</dbReference>
<sequence>MMGRRANPEIRAAPRKARLDLPLLPRANLLRTHCTHRTPPSGGRIAALDVIRGAAICGILFVNIGPLVHFGYDTGVPQPTNLGDPTGWLQLFVQQRFFPIFSLLFGIGFALFFESAARRSARPRVLLLRRLLLLLAIGIPFDFLQPGSALWPYAVAGLIVLLPSTWLPRWVSAAGAVVLIVASFALTGGGISLIPGLFLLGASLTRYGVVRSIGRSRGGSVVALIAFAVASVPLAIWQAGDIRMSGFDLASGLAGLAMAGAYVALLSLMMTTGLARPLEVVFAPLGKMALTNYVVGAPLMLAAGALFDLSHSTSWGLLLSCAIVILALQWIASTLWLRFFTQGPLEWLWRWGTWGTRGPLRRVHTGEATRAE</sequence>
<feature type="transmembrane region" description="Helical" evidence="1">
    <location>
        <begin position="290"/>
        <end position="309"/>
    </location>
</feature>
<evidence type="ECO:0000313" key="3">
    <source>
        <dbReference type="EMBL" id="MBB2957994.1"/>
    </source>
</evidence>
<keyword evidence="1" id="KW-0812">Transmembrane</keyword>
<evidence type="ECO:0000313" key="4">
    <source>
        <dbReference type="Proteomes" id="UP000545286"/>
    </source>
</evidence>
<keyword evidence="1" id="KW-1133">Transmembrane helix</keyword>
<proteinExistence type="predicted"/>
<accession>A0A7W4YEW5</accession>
<dbReference type="InterPro" id="IPR007349">
    <property type="entry name" value="DUF418"/>
</dbReference>
<feature type="transmembrane region" description="Helical" evidence="1">
    <location>
        <begin position="218"/>
        <end position="237"/>
    </location>
</feature>
<comment type="caution">
    <text evidence="3">The sequence shown here is derived from an EMBL/GenBank/DDBJ whole genome shotgun (WGS) entry which is preliminary data.</text>
</comment>
<evidence type="ECO:0000256" key="1">
    <source>
        <dbReference type="SAM" id="Phobius"/>
    </source>
</evidence>
<dbReference type="InterPro" id="IPR052529">
    <property type="entry name" value="Bact_Transport_Assoc"/>
</dbReference>
<feature type="transmembrane region" description="Helical" evidence="1">
    <location>
        <begin position="92"/>
        <end position="113"/>
    </location>
</feature>
<gene>
    <name evidence="3" type="ORF">FHX72_002139</name>
</gene>
<dbReference type="PANTHER" id="PTHR30590:SF2">
    <property type="entry name" value="INNER MEMBRANE PROTEIN"/>
    <property type="match status" value="1"/>
</dbReference>
<dbReference type="Proteomes" id="UP000545286">
    <property type="component" value="Unassembled WGS sequence"/>
</dbReference>
<feature type="transmembrane region" description="Helical" evidence="1">
    <location>
        <begin position="150"/>
        <end position="167"/>
    </location>
</feature>
<dbReference type="EMBL" id="JACHWJ010000003">
    <property type="protein sequence ID" value="MBB2957994.1"/>
    <property type="molecule type" value="Genomic_DNA"/>
</dbReference>
<feature type="transmembrane region" description="Helical" evidence="1">
    <location>
        <begin position="316"/>
        <end position="339"/>
    </location>
</feature>
<protein>
    <submittedName>
        <fullName evidence="3">Putative membrane protein YeiB</fullName>
    </submittedName>
</protein>
<keyword evidence="4" id="KW-1185">Reference proteome</keyword>
<dbReference type="Pfam" id="PF04235">
    <property type="entry name" value="DUF418"/>
    <property type="match status" value="1"/>
</dbReference>
<dbReference type="AlphaFoldDB" id="A0A7W4YEW5"/>